<gene>
    <name evidence="2" type="ORF">LOAG_14147</name>
</gene>
<organism evidence="2">
    <name type="scientific">Loa loa</name>
    <name type="common">Eye worm</name>
    <name type="synonym">Filaria loa</name>
    <dbReference type="NCBI Taxonomy" id="7209"/>
    <lineage>
        <taxon>Eukaryota</taxon>
        <taxon>Metazoa</taxon>
        <taxon>Ecdysozoa</taxon>
        <taxon>Nematoda</taxon>
        <taxon>Chromadorea</taxon>
        <taxon>Rhabditida</taxon>
        <taxon>Spirurina</taxon>
        <taxon>Spiruromorpha</taxon>
        <taxon>Filarioidea</taxon>
        <taxon>Onchocercidae</taxon>
        <taxon>Loa</taxon>
    </lineage>
</organism>
<feature type="region of interest" description="Disordered" evidence="1">
    <location>
        <begin position="40"/>
        <end position="61"/>
    </location>
</feature>
<dbReference type="AlphaFoldDB" id="A0A1S0TI76"/>
<evidence type="ECO:0000313" key="2">
    <source>
        <dbReference type="EMBL" id="EFO14373.1"/>
    </source>
</evidence>
<feature type="compositionally biased region" description="Polar residues" evidence="1">
    <location>
        <begin position="51"/>
        <end position="60"/>
    </location>
</feature>
<dbReference type="InParanoid" id="A0A1S0TI76"/>
<dbReference type="CTD" id="9951626"/>
<dbReference type="RefSeq" id="XP_003149696.1">
    <property type="nucleotide sequence ID" value="XM_003149648.1"/>
</dbReference>
<dbReference type="GeneID" id="9951626"/>
<evidence type="ECO:0000256" key="1">
    <source>
        <dbReference type="SAM" id="MobiDB-lite"/>
    </source>
</evidence>
<name>A0A1S0TI76_LOALO</name>
<dbReference type="KEGG" id="loa:LOAG_14147"/>
<protein>
    <submittedName>
        <fullName evidence="2">Uncharacterized protein</fullName>
    </submittedName>
</protein>
<sequence>MWYSSCLVLFGNRNQTGYGDIILDVAYAFERKKGSVPLCADGNDKKHEDVTSPNFSQSSGEGKRGVLLVLFLVFPLDFKALNKSSLKLAQILYAPYNNRLDNVELRASLRSPVMVHWRKQ</sequence>
<dbReference type="EMBL" id="JH712108">
    <property type="protein sequence ID" value="EFO14373.1"/>
    <property type="molecule type" value="Genomic_DNA"/>
</dbReference>
<reference evidence="2" key="1">
    <citation type="submission" date="2012-04" db="EMBL/GenBank/DDBJ databases">
        <title>The Genome Sequence of Loa loa.</title>
        <authorList>
            <consortium name="The Broad Institute Genome Sequencing Platform"/>
            <consortium name="Broad Institute Genome Sequencing Center for Infectious Disease"/>
            <person name="Nutman T.B."/>
            <person name="Fink D.L."/>
            <person name="Russ C."/>
            <person name="Young S."/>
            <person name="Zeng Q."/>
            <person name="Gargeya S."/>
            <person name="Alvarado L."/>
            <person name="Berlin A."/>
            <person name="Chapman S.B."/>
            <person name="Chen Z."/>
            <person name="Freedman E."/>
            <person name="Gellesch M."/>
            <person name="Goldberg J."/>
            <person name="Griggs A."/>
            <person name="Gujja S."/>
            <person name="Heilman E.R."/>
            <person name="Heiman D."/>
            <person name="Howarth C."/>
            <person name="Mehta T."/>
            <person name="Neiman D."/>
            <person name="Pearson M."/>
            <person name="Roberts A."/>
            <person name="Saif S."/>
            <person name="Shea T."/>
            <person name="Shenoy N."/>
            <person name="Sisk P."/>
            <person name="Stolte C."/>
            <person name="Sykes S."/>
            <person name="White J."/>
            <person name="Yandava C."/>
            <person name="Haas B."/>
            <person name="Henn M.R."/>
            <person name="Nusbaum C."/>
            <person name="Birren B."/>
        </authorList>
    </citation>
    <scope>NUCLEOTIDE SEQUENCE [LARGE SCALE GENOMIC DNA]</scope>
</reference>
<proteinExistence type="predicted"/>
<accession>A0A1S0TI76</accession>